<feature type="domain" description="Glucose-methanol-choline oxidoreductase C-terminal" evidence="6">
    <location>
        <begin position="451"/>
        <end position="506"/>
    </location>
</feature>
<reference evidence="7 8" key="1">
    <citation type="submission" date="2019-05" db="EMBL/GenBank/DDBJ databases">
        <title>Streptomyces marianii sp. nov., a novel marine actinomycete from southern coast of India.</title>
        <authorList>
            <person name="Iniyan A.M."/>
            <person name="Wink J."/>
            <person name="Ramprasad E."/>
            <person name="Ramana C.V."/>
            <person name="Bunk B."/>
            <person name="Sproer C."/>
            <person name="Joseph F.-J.R.S."/>
            <person name="Vincent S.G.P."/>
        </authorList>
    </citation>
    <scope>NUCLEOTIDE SEQUENCE [LARGE SCALE GENOMIC DNA]</scope>
    <source>
        <strain evidence="7 8">ICN19</strain>
    </source>
</reference>
<dbReference type="EMBL" id="VAWE01000001">
    <property type="protein sequence ID" value="TLQ47617.1"/>
    <property type="molecule type" value="Genomic_DNA"/>
</dbReference>
<dbReference type="Pfam" id="PF00732">
    <property type="entry name" value="GMC_oxred_N"/>
    <property type="match status" value="1"/>
</dbReference>
<gene>
    <name evidence="7" type="ORF">FEF34_35905</name>
</gene>
<dbReference type="InterPro" id="IPR007867">
    <property type="entry name" value="GMC_OxRtase_C"/>
</dbReference>
<dbReference type="Pfam" id="PF13450">
    <property type="entry name" value="NAD_binding_8"/>
    <property type="match status" value="1"/>
</dbReference>
<keyword evidence="3" id="KW-0274">FAD</keyword>
<sequence>MSAVWGPGTPPVVVADQDEYRADVAVVGSGAGGATTAWALADSGARVLVLERGDFLPHEPENWEPEAVLGQRRYDTTETWSTPSGERFRPMAYYNVGGATKIYGAALIRMRESDFGVVEHLDGMSPAWPFAYADLEPYYGEAERLFKVHGRSGVDPTEPPRSTPFAYPPVAHEPMVAELSAALERGGLHPHHLELGIQRGPGEPCVRCGTCDCFPCLVSAKSDAEVVAMRPALRSDTVRLLTGTRATRLHTDPTGRRVTGISAVRAGRTVRVRAGVVVVSCGAVNSAVLLLRSPAGAGDHTVANSSGLVGRNLMFHNNSVVLAVDPRRRNTVRYQKTLAVNDFYRGGPGFPYPMGNLQLMGKVYPPAVAGLYPYVPGPVLAWLLRRSVDWWVMSEDLPDPGNRVVLRGGRIVVDRRARNIRAHHRLVSTVRSHMRDAGYPLTSFRTMGPAATGHQCGTVVAGTDPRTSVLDGYCRSHDVRNLFVVDAGFFPSSAAVNPTLTIVAQALRTARQGGLLPA</sequence>
<keyword evidence="4" id="KW-0560">Oxidoreductase</keyword>
<dbReference type="SUPFAM" id="SSF51905">
    <property type="entry name" value="FAD/NAD(P)-binding domain"/>
    <property type="match status" value="1"/>
</dbReference>
<evidence type="ECO:0000313" key="7">
    <source>
        <dbReference type="EMBL" id="TLQ47617.1"/>
    </source>
</evidence>
<evidence type="ECO:0000256" key="3">
    <source>
        <dbReference type="ARBA" id="ARBA00022827"/>
    </source>
</evidence>
<dbReference type="GO" id="GO:0016614">
    <property type="term" value="F:oxidoreductase activity, acting on CH-OH group of donors"/>
    <property type="evidence" value="ECO:0007669"/>
    <property type="project" value="InterPro"/>
</dbReference>
<dbReference type="OrthoDB" id="9798604at2"/>
<organism evidence="7 8">
    <name type="scientific">Streptomyces marianii</name>
    <dbReference type="NCBI Taxonomy" id="1817406"/>
    <lineage>
        <taxon>Bacteria</taxon>
        <taxon>Bacillati</taxon>
        <taxon>Actinomycetota</taxon>
        <taxon>Actinomycetes</taxon>
        <taxon>Kitasatosporales</taxon>
        <taxon>Streptomycetaceae</taxon>
        <taxon>Streptomyces</taxon>
    </lineage>
</organism>
<comment type="similarity">
    <text evidence="1">Belongs to the GMC oxidoreductase family.</text>
</comment>
<protein>
    <submittedName>
        <fullName evidence="7">GMC family oxidoreductase</fullName>
    </submittedName>
</protein>
<proteinExistence type="inferred from homology"/>
<evidence type="ECO:0000313" key="8">
    <source>
        <dbReference type="Proteomes" id="UP000305921"/>
    </source>
</evidence>
<evidence type="ECO:0000259" key="5">
    <source>
        <dbReference type="Pfam" id="PF00732"/>
    </source>
</evidence>
<dbReference type="RefSeq" id="WP_138056892.1">
    <property type="nucleotide sequence ID" value="NZ_VAWE01000001.1"/>
</dbReference>
<dbReference type="Proteomes" id="UP000305921">
    <property type="component" value="Unassembled WGS sequence"/>
</dbReference>
<dbReference type="PANTHER" id="PTHR46056">
    <property type="entry name" value="LONG-CHAIN-ALCOHOL OXIDASE"/>
    <property type="match status" value="1"/>
</dbReference>
<dbReference type="GO" id="GO:0050660">
    <property type="term" value="F:flavin adenine dinucleotide binding"/>
    <property type="evidence" value="ECO:0007669"/>
    <property type="project" value="InterPro"/>
</dbReference>
<feature type="domain" description="Glucose-methanol-choline oxidoreductase N-terminal" evidence="5">
    <location>
        <begin position="95"/>
        <end position="316"/>
    </location>
</feature>
<accession>A0A5R9EEV0</accession>
<keyword evidence="2" id="KW-0285">Flavoprotein</keyword>
<keyword evidence="8" id="KW-1185">Reference proteome</keyword>
<name>A0A5R9EEV0_9ACTN</name>
<dbReference type="Gene3D" id="3.50.50.60">
    <property type="entry name" value="FAD/NAD(P)-binding domain"/>
    <property type="match status" value="2"/>
</dbReference>
<dbReference type="Pfam" id="PF05199">
    <property type="entry name" value="GMC_oxred_C"/>
    <property type="match status" value="1"/>
</dbReference>
<evidence type="ECO:0000256" key="2">
    <source>
        <dbReference type="ARBA" id="ARBA00022630"/>
    </source>
</evidence>
<evidence type="ECO:0000259" key="6">
    <source>
        <dbReference type="Pfam" id="PF05199"/>
    </source>
</evidence>
<comment type="caution">
    <text evidence="7">The sequence shown here is derived from an EMBL/GenBank/DDBJ whole genome shotgun (WGS) entry which is preliminary data.</text>
</comment>
<dbReference type="AlphaFoldDB" id="A0A5R9EEV0"/>
<evidence type="ECO:0000256" key="4">
    <source>
        <dbReference type="ARBA" id="ARBA00023002"/>
    </source>
</evidence>
<dbReference type="InterPro" id="IPR000172">
    <property type="entry name" value="GMC_OxRdtase_N"/>
</dbReference>
<evidence type="ECO:0000256" key="1">
    <source>
        <dbReference type="ARBA" id="ARBA00010790"/>
    </source>
</evidence>
<dbReference type="PANTHER" id="PTHR46056:SF12">
    <property type="entry name" value="LONG-CHAIN-ALCOHOL OXIDASE"/>
    <property type="match status" value="1"/>
</dbReference>
<dbReference type="InterPro" id="IPR036188">
    <property type="entry name" value="FAD/NAD-bd_sf"/>
</dbReference>